<evidence type="ECO:0000256" key="1">
    <source>
        <dbReference type="SAM" id="MobiDB-lite"/>
    </source>
</evidence>
<dbReference type="STRING" id="662367.SAMN05216167_10731"/>
<dbReference type="RefSeq" id="WP_093828833.1">
    <property type="nucleotide sequence ID" value="NZ_FOLQ01000007.1"/>
</dbReference>
<feature type="region of interest" description="Disordered" evidence="1">
    <location>
        <begin position="123"/>
        <end position="150"/>
    </location>
</feature>
<feature type="chain" id="PRO_5011606373" description="LTXXQ motif family protein" evidence="2">
    <location>
        <begin position="22"/>
        <end position="150"/>
    </location>
</feature>
<dbReference type="Proteomes" id="UP000198598">
    <property type="component" value="Unassembled WGS sequence"/>
</dbReference>
<keyword evidence="2" id="KW-0732">Signal</keyword>
<proteinExistence type="predicted"/>
<feature type="compositionally biased region" description="Polar residues" evidence="1">
    <location>
        <begin position="26"/>
        <end position="44"/>
    </location>
</feature>
<feature type="signal peptide" evidence="2">
    <location>
        <begin position="1"/>
        <end position="21"/>
    </location>
</feature>
<feature type="compositionally biased region" description="Basic and acidic residues" evidence="1">
    <location>
        <begin position="140"/>
        <end position="150"/>
    </location>
</feature>
<keyword evidence="4" id="KW-1185">Reference proteome</keyword>
<organism evidence="3 4">
    <name type="scientific">Spirosoma endophyticum</name>
    <dbReference type="NCBI Taxonomy" id="662367"/>
    <lineage>
        <taxon>Bacteria</taxon>
        <taxon>Pseudomonadati</taxon>
        <taxon>Bacteroidota</taxon>
        <taxon>Cytophagia</taxon>
        <taxon>Cytophagales</taxon>
        <taxon>Cytophagaceae</taxon>
        <taxon>Spirosoma</taxon>
    </lineage>
</organism>
<gene>
    <name evidence="3" type="ORF">SAMN05216167_10731</name>
</gene>
<name>A0A1I1VAT0_9BACT</name>
<feature type="region of interest" description="Disordered" evidence="1">
    <location>
        <begin position="26"/>
        <end position="52"/>
    </location>
</feature>
<evidence type="ECO:0000313" key="3">
    <source>
        <dbReference type="EMBL" id="SFD77540.1"/>
    </source>
</evidence>
<evidence type="ECO:0008006" key="5">
    <source>
        <dbReference type="Google" id="ProtNLM"/>
    </source>
</evidence>
<reference evidence="3 4" key="1">
    <citation type="submission" date="2016-10" db="EMBL/GenBank/DDBJ databases">
        <authorList>
            <person name="de Groot N.N."/>
        </authorList>
    </citation>
    <scope>NUCLEOTIDE SEQUENCE [LARGE SCALE GENOMIC DNA]</scope>
    <source>
        <strain evidence="3 4">DSM 26130</strain>
    </source>
</reference>
<evidence type="ECO:0000256" key="2">
    <source>
        <dbReference type="SAM" id="SignalP"/>
    </source>
</evidence>
<evidence type="ECO:0000313" key="4">
    <source>
        <dbReference type="Proteomes" id="UP000198598"/>
    </source>
</evidence>
<dbReference type="EMBL" id="FOLQ01000007">
    <property type="protein sequence ID" value="SFD77540.1"/>
    <property type="molecule type" value="Genomic_DNA"/>
</dbReference>
<dbReference type="AlphaFoldDB" id="A0A1I1VAT0"/>
<protein>
    <recommendedName>
        <fullName evidence="5">LTXXQ motif family protein</fullName>
    </recommendedName>
</protein>
<dbReference type="OrthoDB" id="961437at2"/>
<accession>A0A1I1VAT0</accession>
<sequence>MFKKIALSGLLLSMFSLPLLAQQMATPDAPTTTTRMGKGQSMQQHPMGDPATRARKMTDRMTQQLGLDQATSQKLYDATLARAQKVNDIQASADDNKAKAQAMKANADDYKTKLKSILTPDQFAKVESMKGHMRKGRGGHASDKDDQEQK</sequence>